<accession>F2BDI5</accession>
<dbReference type="EMBL" id="AFAY01000035">
    <property type="protein sequence ID" value="EGF10581.1"/>
    <property type="molecule type" value="Genomic_DNA"/>
</dbReference>
<dbReference type="Proteomes" id="UP000004105">
    <property type="component" value="Unassembled WGS sequence"/>
</dbReference>
<dbReference type="Gene3D" id="3.50.50.60">
    <property type="entry name" value="FAD/NAD(P)-binding domain"/>
    <property type="match status" value="1"/>
</dbReference>
<evidence type="ECO:0000313" key="3">
    <source>
        <dbReference type="Proteomes" id="UP000004105"/>
    </source>
</evidence>
<reference evidence="2 3" key="1">
    <citation type="submission" date="2011-02" db="EMBL/GenBank/DDBJ databases">
        <authorList>
            <person name="Muzny D."/>
            <person name="Qin X."/>
            <person name="Deng J."/>
            <person name="Jiang H."/>
            <person name="Liu Y."/>
            <person name="Qu J."/>
            <person name="Song X.-Z."/>
            <person name="Zhang L."/>
            <person name="Thornton R."/>
            <person name="Coyle M."/>
            <person name="Francisco L."/>
            <person name="Jackson L."/>
            <person name="Javaid M."/>
            <person name="Korchina V."/>
            <person name="Kovar C."/>
            <person name="Mata R."/>
            <person name="Mathew T."/>
            <person name="Ngo R."/>
            <person name="Nguyen L."/>
            <person name="Nguyen N."/>
            <person name="Okwuonu G."/>
            <person name="Ongeri F."/>
            <person name="Pham C."/>
            <person name="Simmons D."/>
            <person name="Wilczek-Boney K."/>
            <person name="Hale W."/>
            <person name="Jakkamsetti A."/>
            <person name="Pham P."/>
            <person name="Ruth R."/>
            <person name="San Lucas F."/>
            <person name="Warren J."/>
            <person name="Zhang J."/>
            <person name="Zhao Z."/>
            <person name="Zhou C."/>
            <person name="Zhu D."/>
            <person name="Lee S."/>
            <person name="Bess C."/>
            <person name="Blankenburg K."/>
            <person name="Forbes L."/>
            <person name="Fu Q."/>
            <person name="Gubbala S."/>
            <person name="Hirani K."/>
            <person name="Jayaseelan J.C."/>
            <person name="Lara F."/>
            <person name="Munidasa M."/>
            <person name="Palculict T."/>
            <person name="Patil S."/>
            <person name="Pu L.-L."/>
            <person name="Saada N."/>
            <person name="Tang L."/>
            <person name="Weissenberger G."/>
            <person name="Zhu Y."/>
            <person name="Hemphill L."/>
            <person name="Shang Y."/>
            <person name="Youmans B."/>
            <person name="Ayvaz T."/>
            <person name="Ross M."/>
            <person name="Santibanez J."/>
            <person name="Aqrawi P."/>
            <person name="Gross S."/>
            <person name="Joshi V."/>
            <person name="Fowler G."/>
            <person name="Nazareth L."/>
            <person name="Reid J."/>
            <person name="Worley K."/>
            <person name="Petrosino J."/>
            <person name="Highlander S."/>
            <person name="Gibbs R."/>
        </authorList>
    </citation>
    <scope>NUCLEOTIDE SEQUENCE [LARGE SCALE GENOMIC DNA]</scope>
    <source>
        <strain evidence="2 3">ATCC BAA-1200</strain>
    </source>
</reference>
<organism evidence="2 3">
    <name type="scientific">Neisseria bacilliformis ATCC BAA-1200</name>
    <dbReference type="NCBI Taxonomy" id="888742"/>
    <lineage>
        <taxon>Bacteria</taxon>
        <taxon>Pseudomonadati</taxon>
        <taxon>Pseudomonadota</taxon>
        <taxon>Betaproteobacteria</taxon>
        <taxon>Neisseriales</taxon>
        <taxon>Neisseriaceae</taxon>
        <taxon>Neisseria</taxon>
    </lineage>
</organism>
<feature type="signal peptide" evidence="1">
    <location>
        <begin position="1"/>
        <end position="22"/>
    </location>
</feature>
<dbReference type="RefSeq" id="WP_007342797.1">
    <property type="nucleotide sequence ID" value="NZ_GL878494.1"/>
</dbReference>
<keyword evidence="3" id="KW-1185">Reference proteome</keyword>
<dbReference type="PROSITE" id="PS51318">
    <property type="entry name" value="TAT"/>
    <property type="match status" value="1"/>
</dbReference>
<dbReference type="AlphaFoldDB" id="F2BDI5"/>
<dbReference type="Gene3D" id="3.90.660.10">
    <property type="match status" value="1"/>
</dbReference>
<protein>
    <submittedName>
        <fullName evidence="2">Amine oxidase</fullName>
    </submittedName>
</protein>
<dbReference type="SUPFAM" id="SSF51905">
    <property type="entry name" value="FAD/NAD(P)-binding domain"/>
    <property type="match status" value="1"/>
</dbReference>
<feature type="chain" id="PRO_5003275538" evidence="1">
    <location>
        <begin position="23"/>
        <end position="532"/>
    </location>
</feature>
<proteinExistence type="predicted"/>
<dbReference type="HOGENOM" id="CLU_020971_0_0_4"/>
<sequence length="532" mass="59200">MPTRRRFLLSAAALAAASAASWKLWRPQLPPVSVNRPGLPFGHTLRDGGFSLRPERTVRCGTLILGSGAAALTALWYLVRHGRRDILLAEGLERNGNNAGFYHGELAAPTGAHYLALPSPESAYVREMLADLGIMRNGAFNETDLVYAPQERLLYQGKWQDALLPRQDADSRRFFTLTGRLKTAYGRDGRKIFAIPIALSSHDEQWRRLDALTFAQWLRREGYRSPTLLWYLDYCCRDDYGRGIADVSAFAGLHYFCARGPHADTVLTWPDGLAHISEALRRRSGLRPLTEPPQENEWRFSTPASWDASAVKIQARGSRVAVWLRHNQSGRTILADAQNVICAIPPEVAAHIVENAAQYGLRPSETAPWLIANFVLNRFLQEPENSELAWDNVIYGSPHLGYVAAGNQLIRAAKPPRTVFTAYTAPVHDTTQNIRRLLLDADAETLLRPAAADLLHAYGSHFWRSVETVSLTVRGHGMAVPRPGYLTDPALLRLRQTRPPLLFAHSGMSGYSVFEEAAYWGAEAAKKIIEAV</sequence>
<comment type="caution">
    <text evidence="2">The sequence shown here is derived from an EMBL/GenBank/DDBJ whole genome shotgun (WGS) entry which is preliminary data.</text>
</comment>
<evidence type="ECO:0000313" key="2">
    <source>
        <dbReference type="EMBL" id="EGF10581.1"/>
    </source>
</evidence>
<dbReference type="OrthoDB" id="127573at2"/>
<dbReference type="STRING" id="267212.GCA_001063965_01090"/>
<gene>
    <name evidence="2" type="ORF">HMPREF9123_1791</name>
</gene>
<name>F2BDI5_9NEIS</name>
<evidence type="ECO:0000256" key="1">
    <source>
        <dbReference type="SAM" id="SignalP"/>
    </source>
</evidence>
<dbReference type="Gene3D" id="1.10.405.10">
    <property type="entry name" value="Guanine Nucleotide Dissociation Inhibitor, domain 1"/>
    <property type="match status" value="1"/>
</dbReference>
<dbReference type="InterPro" id="IPR036188">
    <property type="entry name" value="FAD/NAD-bd_sf"/>
</dbReference>
<keyword evidence="1" id="KW-0732">Signal</keyword>
<dbReference type="InterPro" id="IPR006311">
    <property type="entry name" value="TAT_signal"/>
</dbReference>
<dbReference type="Pfam" id="PF13450">
    <property type="entry name" value="NAD_binding_8"/>
    <property type="match status" value="1"/>
</dbReference>